<protein>
    <submittedName>
        <fullName evidence="1">Uncharacterized protein</fullName>
    </submittedName>
</protein>
<evidence type="ECO:0000313" key="2">
    <source>
        <dbReference type="Proteomes" id="UP001515480"/>
    </source>
</evidence>
<comment type="caution">
    <text evidence="1">The sequence shown here is derived from an EMBL/GenBank/DDBJ whole genome shotgun (WGS) entry which is preliminary data.</text>
</comment>
<reference evidence="1 2" key="1">
    <citation type="journal article" date="2024" name="Science">
        <title>Giant polyketide synthase enzymes in the biosynthesis of giant marine polyether toxins.</title>
        <authorList>
            <person name="Fallon T.R."/>
            <person name="Shende V.V."/>
            <person name="Wierzbicki I.H."/>
            <person name="Pendleton A.L."/>
            <person name="Watervoot N.F."/>
            <person name="Auber R.P."/>
            <person name="Gonzalez D.J."/>
            <person name="Wisecaver J.H."/>
            <person name="Moore B.S."/>
        </authorList>
    </citation>
    <scope>NUCLEOTIDE SEQUENCE [LARGE SCALE GENOMIC DNA]</scope>
    <source>
        <strain evidence="1 2">12B1</strain>
    </source>
</reference>
<keyword evidence="2" id="KW-1185">Reference proteome</keyword>
<dbReference type="Proteomes" id="UP001515480">
    <property type="component" value="Unassembled WGS sequence"/>
</dbReference>
<evidence type="ECO:0000313" key="1">
    <source>
        <dbReference type="EMBL" id="KAL1521736.1"/>
    </source>
</evidence>
<proteinExistence type="predicted"/>
<dbReference type="EMBL" id="JBGBPQ010000007">
    <property type="protein sequence ID" value="KAL1521736.1"/>
    <property type="molecule type" value="Genomic_DNA"/>
</dbReference>
<name>A0AB34JIJ1_PRYPA</name>
<sequence>MRTATFSCEAVEAWGAPGPRWMTRPLAPPGPPPTSTAAGMLVYNSISPGSAWDHLPARLAALEWVGEAPQFLSGGGGIQPSRSVTMSAAQAHATRWCCWVLGRDTEAMLLRWFNGEWRHWQARSPPGESRPHAFCAYAPRAQQISCFISSVIYH</sequence>
<organism evidence="1 2">
    <name type="scientific">Prymnesium parvum</name>
    <name type="common">Toxic golden alga</name>
    <dbReference type="NCBI Taxonomy" id="97485"/>
    <lineage>
        <taxon>Eukaryota</taxon>
        <taxon>Haptista</taxon>
        <taxon>Haptophyta</taxon>
        <taxon>Prymnesiophyceae</taxon>
        <taxon>Prymnesiales</taxon>
        <taxon>Prymnesiaceae</taxon>
        <taxon>Prymnesium</taxon>
    </lineage>
</organism>
<gene>
    <name evidence="1" type="ORF">AB1Y20_021391</name>
</gene>
<dbReference type="AlphaFoldDB" id="A0AB34JIJ1"/>
<accession>A0AB34JIJ1</accession>